<keyword evidence="3" id="KW-0336">GPI-anchor</keyword>
<dbReference type="InterPro" id="IPR044788">
    <property type="entry name" value="X8_dom_prot"/>
</dbReference>
<organism evidence="9">
    <name type="scientific">Anthurium amnicola</name>
    <dbReference type="NCBI Taxonomy" id="1678845"/>
    <lineage>
        <taxon>Eukaryota</taxon>
        <taxon>Viridiplantae</taxon>
        <taxon>Streptophyta</taxon>
        <taxon>Embryophyta</taxon>
        <taxon>Tracheophyta</taxon>
        <taxon>Spermatophyta</taxon>
        <taxon>Magnoliopsida</taxon>
        <taxon>Liliopsida</taxon>
        <taxon>Araceae</taxon>
        <taxon>Pothoideae</taxon>
        <taxon>Potheae</taxon>
        <taxon>Anthurium</taxon>
    </lineage>
</organism>
<evidence type="ECO:0000256" key="6">
    <source>
        <dbReference type="ARBA" id="ARBA00023157"/>
    </source>
</evidence>
<keyword evidence="2" id="KW-1003">Cell membrane</keyword>
<evidence type="ECO:0000256" key="2">
    <source>
        <dbReference type="ARBA" id="ARBA00022475"/>
    </source>
</evidence>
<dbReference type="InterPro" id="IPR012946">
    <property type="entry name" value="X8"/>
</dbReference>
<protein>
    <submittedName>
        <fullName evidence="9">Glucan endo-1,3-beta-glucosidase 1</fullName>
    </submittedName>
</protein>
<reference evidence="9" key="1">
    <citation type="submission" date="2015-07" db="EMBL/GenBank/DDBJ databases">
        <title>Transcriptome Assembly of Anthurium amnicola.</title>
        <authorList>
            <person name="Suzuki J."/>
        </authorList>
    </citation>
    <scope>NUCLEOTIDE SEQUENCE</scope>
</reference>
<dbReference type="FunFam" id="1.20.58.1040:FF:000001">
    <property type="entry name" value="Glucan endo-1,3-beta-glucosidase 4"/>
    <property type="match status" value="1"/>
</dbReference>
<evidence type="ECO:0000256" key="4">
    <source>
        <dbReference type="ARBA" id="ARBA00022729"/>
    </source>
</evidence>
<feature type="non-terminal residue" evidence="9">
    <location>
        <position position="1"/>
    </location>
</feature>
<keyword evidence="4" id="KW-0732">Signal</keyword>
<keyword evidence="6" id="KW-1015">Disulfide bond</keyword>
<name>A0A1D1XGA5_9ARAE</name>
<sequence length="155" mass="15985">DAADAALQMALDYACGIGGADCSAIQQTGGCYNPNTVRDHASYAFNSYYQKNPSPTSCDFGGTATVVNTNPSTATCIYPSTSSGAPVFNTYNPNTYNPTVSNPTGPTTVFGSSNPLGQVNPSSTTTPSNSLSLAASLPLLISLMVASLNLTRWPL</sequence>
<gene>
    <name evidence="9" type="primary">At1g11820_1</name>
    <name evidence="9" type="ORF">g.102343</name>
</gene>
<feature type="domain" description="X8" evidence="8">
    <location>
        <begin position="1"/>
        <end position="78"/>
    </location>
</feature>
<dbReference type="SMART" id="SM00768">
    <property type="entry name" value="X8"/>
    <property type="match status" value="1"/>
</dbReference>
<keyword evidence="5" id="KW-0472">Membrane</keyword>
<dbReference type="EMBL" id="GDJX01026501">
    <property type="protein sequence ID" value="JAT41435.1"/>
    <property type="molecule type" value="Transcribed_RNA"/>
</dbReference>
<evidence type="ECO:0000256" key="7">
    <source>
        <dbReference type="ARBA" id="ARBA00023180"/>
    </source>
</evidence>
<accession>A0A1D1XGA5</accession>
<comment type="subcellular location">
    <subcellularLocation>
        <location evidence="1">Cell membrane</location>
        <topology evidence="1">Lipid-anchor</topology>
        <topology evidence="1">GPI-anchor</topology>
    </subcellularLocation>
</comment>
<keyword evidence="7" id="KW-0325">Glycoprotein</keyword>
<evidence type="ECO:0000256" key="3">
    <source>
        <dbReference type="ARBA" id="ARBA00022622"/>
    </source>
</evidence>
<proteinExistence type="predicted"/>
<dbReference type="GO" id="GO:0098552">
    <property type="term" value="C:side of membrane"/>
    <property type="evidence" value="ECO:0007669"/>
    <property type="project" value="UniProtKB-KW"/>
</dbReference>
<keyword evidence="3" id="KW-0449">Lipoprotein</keyword>
<evidence type="ECO:0000259" key="8">
    <source>
        <dbReference type="SMART" id="SM00768"/>
    </source>
</evidence>
<dbReference type="PANTHER" id="PTHR31044:SF120">
    <property type="entry name" value="CARBOHYDRATE-BINDING X8 DOMAIN SUPERFAMILY PROTEIN"/>
    <property type="match status" value="1"/>
</dbReference>
<dbReference type="AlphaFoldDB" id="A0A1D1XGA5"/>
<evidence type="ECO:0000256" key="5">
    <source>
        <dbReference type="ARBA" id="ARBA00023136"/>
    </source>
</evidence>
<dbReference type="Pfam" id="PF07983">
    <property type="entry name" value="X8"/>
    <property type="match status" value="1"/>
</dbReference>
<evidence type="ECO:0000313" key="9">
    <source>
        <dbReference type="EMBL" id="JAT41435.1"/>
    </source>
</evidence>
<dbReference type="PANTHER" id="PTHR31044">
    <property type="entry name" value="BETA-1,3 GLUCANASE"/>
    <property type="match status" value="1"/>
</dbReference>
<evidence type="ECO:0000256" key="1">
    <source>
        <dbReference type="ARBA" id="ARBA00004609"/>
    </source>
</evidence>
<dbReference type="GO" id="GO:0005886">
    <property type="term" value="C:plasma membrane"/>
    <property type="evidence" value="ECO:0007669"/>
    <property type="project" value="UniProtKB-SubCell"/>
</dbReference>
<dbReference type="Gene3D" id="1.20.58.1040">
    <property type="match status" value="1"/>
</dbReference>
<dbReference type="GO" id="GO:0009506">
    <property type="term" value="C:plasmodesma"/>
    <property type="evidence" value="ECO:0007669"/>
    <property type="project" value="UniProtKB-ARBA"/>
</dbReference>